<dbReference type="PROSITE" id="PS51194">
    <property type="entry name" value="HELICASE_CTER"/>
    <property type="match status" value="1"/>
</dbReference>
<dbReference type="EC" id="5.6.2.4" evidence="7"/>
<dbReference type="VEuPathDB" id="FungiDB:AMAG_11024"/>
<dbReference type="Proteomes" id="UP000054350">
    <property type="component" value="Unassembled WGS sequence"/>
</dbReference>
<name>A0A0L0SS61_ALLM3</name>
<dbReference type="InterPro" id="IPR027417">
    <property type="entry name" value="P-loop_NTPase"/>
</dbReference>
<feature type="region of interest" description="Disordered" evidence="8">
    <location>
        <begin position="56"/>
        <end position="85"/>
    </location>
</feature>
<reference evidence="12" key="2">
    <citation type="submission" date="2009-11" db="EMBL/GenBank/DDBJ databases">
        <title>The Genome Sequence of Allomyces macrogynus strain ATCC 38327.</title>
        <authorList>
            <consortium name="The Broad Institute Genome Sequencing Platform"/>
            <person name="Russ C."/>
            <person name="Cuomo C."/>
            <person name="Shea T."/>
            <person name="Young S.K."/>
            <person name="Zeng Q."/>
            <person name="Koehrsen M."/>
            <person name="Haas B."/>
            <person name="Borodovsky M."/>
            <person name="Guigo R."/>
            <person name="Alvarado L."/>
            <person name="Berlin A."/>
            <person name="Borenstein D."/>
            <person name="Chen Z."/>
            <person name="Engels R."/>
            <person name="Freedman E."/>
            <person name="Gellesch M."/>
            <person name="Goldberg J."/>
            <person name="Griggs A."/>
            <person name="Gujja S."/>
            <person name="Heiman D."/>
            <person name="Hepburn T."/>
            <person name="Howarth C."/>
            <person name="Jen D."/>
            <person name="Larson L."/>
            <person name="Lewis B."/>
            <person name="Mehta T."/>
            <person name="Park D."/>
            <person name="Pearson M."/>
            <person name="Roberts A."/>
            <person name="Saif S."/>
            <person name="Shenoy N."/>
            <person name="Sisk P."/>
            <person name="Stolte C."/>
            <person name="Sykes S."/>
            <person name="Walk T."/>
            <person name="White J."/>
            <person name="Yandava C."/>
            <person name="Burger G."/>
            <person name="Gray M.W."/>
            <person name="Holland P.W.H."/>
            <person name="King N."/>
            <person name="Lang F.B.F."/>
            <person name="Roger A.J."/>
            <person name="Ruiz-Trillo I."/>
            <person name="Lander E."/>
            <person name="Nusbaum C."/>
        </authorList>
    </citation>
    <scope>NUCLEOTIDE SEQUENCE [LARGE SCALE GENOMIC DNA]</scope>
    <source>
        <strain evidence="12">ATCC 38327</strain>
    </source>
</reference>
<dbReference type="CDD" id="cd17920">
    <property type="entry name" value="DEXHc_RecQ"/>
    <property type="match status" value="1"/>
</dbReference>
<dbReference type="GO" id="GO:0005524">
    <property type="term" value="F:ATP binding"/>
    <property type="evidence" value="ECO:0007669"/>
    <property type="project" value="UniProtKB-KW"/>
</dbReference>
<dbReference type="PANTHER" id="PTHR13710:SF154">
    <property type="entry name" value="RECQ HELICASE, PUTATIVE (AFU_ORTHOLOGUE AFUA_6G14720)-RELATED"/>
    <property type="match status" value="1"/>
</dbReference>
<dbReference type="InterPro" id="IPR011545">
    <property type="entry name" value="DEAD/DEAH_box_helicase_dom"/>
</dbReference>
<dbReference type="GO" id="GO:0016787">
    <property type="term" value="F:hydrolase activity"/>
    <property type="evidence" value="ECO:0007669"/>
    <property type="project" value="UniProtKB-KW"/>
</dbReference>
<dbReference type="GO" id="GO:0009378">
    <property type="term" value="F:four-way junction helicase activity"/>
    <property type="evidence" value="ECO:0007669"/>
    <property type="project" value="TreeGrafter"/>
</dbReference>
<sequence length="802" mass="84545">MEQDRRARLVAAKALLQRALHDVEVQLERFHDGHGPADDALLAAIETMSRALPTPVGPDVGGGDSGAADDHDVFGEFGDHENGDDEIEMVEPTLPSADAYDHDDFPWATTLHAAAEALWPTVESWRPGQRAAMNASLSGRDTLVILPTGAGKSLIYQLPALAPVFADPLPAESDRLPLTLVVSPLVALITDQIRNLHARLAAANQRTTFVASLTSTTPPADAREIEKRVRSGRVALLYVTPEKIVQAKRFLALLESVYAHPLAGGGRALARIVVDECHCCSHYGHDFRPDYRKMGGMLRALFPAGAQGVPIVALSATCGPRVRTSVAAILRLHAPVVCAAPLRRANLRWQVAPKPADADAAVTLVADWIQNTWPGAQGIVYCLSRKDTEAVAAALSKKGVRAAAYHADLPANRRAWVHTQWARTHGATNGRVDIVVATTAFGMGIDEPAVRYVVHHSPPRSVDALYQEAGRAGRDGERADCLLLARPADFGRLAAAQIADGRGLDGLQAVYAVAQYAMLTARAQGDDDDDVTVCRQVWLTRYFETAACPSGGGVISSANTTADDDLPSNADSTDPCGICDLCTRQVLAVDATGATRRLLHMAAVPPPAPVKRARAAAGSDDDEDDDDDPAPTTAPAAAPRWTFLKLVTAATKARGKPVLALPAAVRAQTAVPSATLADRALAAMLYGDPPLVREEFHVTPYAAIGYVVPAPVGARALADTGAGGVATLPHAVYVPHYVAWEGAPDATETPAGASGKRGRRAAPKAARGGGARPAKRARTGAARQDAPAAAEDVVVVSDSDFE</sequence>
<dbReference type="SMART" id="SM00490">
    <property type="entry name" value="HELICc"/>
    <property type="match status" value="1"/>
</dbReference>
<accession>A0A0L0SS61</accession>
<dbReference type="OrthoDB" id="10261556at2759"/>
<dbReference type="GO" id="GO:0000724">
    <property type="term" value="P:double-strand break repair via homologous recombination"/>
    <property type="evidence" value="ECO:0007669"/>
    <property type="project" value="TreeGrafter"/>
</dbReference>
<evidence type="ECO:0000259" key="9">
    <source>
        <dbReference type="PROSITE" id="PS51192"/>
    </source>
</evidence>
<feature type="domain" description="Helicase C-terminal" evidence="10">
    <location>
        <begin position="364"/>
        <end position="519"/>
    </location>
</feature>
<keyword evidence="2" id="KW-0547">Nucleotide-binding</keyword>
<dbReference type="Pfam" id="PF00270">
    <property type="entry name" value="DEAD"/>
    <property type="match status" value="1"/>
</dbReference>
<evidence type="ECO:0000313" key="11">
    <source>
        <dbReference type="EMBL" id="KNE65388.1"/>
    </source>
</evidence>
<feature type="compositionally biased region" description="Acidic residues" evidence="8">
    <location>
        <begin position="619"/>
        <end position="629"/>
    </location>
</feature>
<dbReference type="PANTHER" id="PTHR13710">
    <property type="entry name" value="DNA HELICASE RECQ FAMILY MEMBER"/>
    <property type="match status" value="1"/>
</dbReference>
<dbReference type="GO" id="GO:0005737">
    <property type="term" value="C:cytoplasm"/>
    <property type="evidence" value="ECO:0007669"/>
    <property type="project" value="TreeGrafter"/>
</dbReference>
<evidence type="ECO:0000256" key="6">
    <source>
        <dbReference type="ARBA" id="ARBA00034617"/>
    </source>
</evidence>
<dbReference type="InterPro" id="IPR004589">
    <property type="entry name" value="DNA_helicase_ATP-dep_RecQ"/>
</dbReference>
<comment type="catalytic activity">
    <reaction evidence="6">
        <text>Couples ATP hydrolysis with the unwinding of duplex DNA by translocating in the 3'-5' direction.</text>
        <dbReference type="EC" id="5.6.2.4"/>
    </reaction>
</comment>
<dbReference type="InterPro" id="IPR001650">
    <property type="entry name" value="Helicase_C-like"/>
</dbReference>
<protein>
    <recommendedName>
        <fullName evidence="7">DNA 3'-5' helicase</fullName>
        <ecNumber evidence="7">5.6.2.4</ecNumber>
    </recommendedName>
</protein>
<evidence type="ECO:0000256" key="1">
    <source>
        <dbReference type="ARBA" id="ARBA00005446"/>
    </source>
</evidence>
<dbReference type="GO" id="GO:0003676">
    <property type="term" value="F:nucleic acid binding"/>
    <property type="evidence" value="ECO:0007669"/>
    <property type="project" value="InterPro"/>
</dbReference>
<feature type="region of interest" description="Disordered" evidence="8">
    <location>
        <begin position="609"/>
        <end position="635"/>
    </location>
</feature>
<dbReference type="eggNOG" id="KOG0353">
    <property type="taxonomic scope" value="Eukaryota"/>
</dbReference>
<evidence type="ECO:0000313" key="12">
    <source>
        <dbReference type="Proteomes" id="UP000054350"/>
    </source>
</evidence>
<evidence type="ECO:0000259" key="10">
    <source>
        <dbReference type="PROSITE" id="PS51194"/>
    </source>
</evidence>
<reference evidence="11 12" key="1">
    <citation type="submission" date="2009-11" db="EMBL/GenBank/DDBJ databases">
        <title>Annotation of Allomyces macrogynus ATCC 38327.</title>
        <authorList>
            <consortium name="The Broad Institute Genome Sequencing Platform"/>
            <person name="Russ C."/>
            <person name="Cuomo C."/>
            <person name="Burger G."/>
            <person name="Gray M.W."/>
            <person name="Holland P.W.H."/>
            <person name="King N."/>
            <person name="Lang F.B.F."/>
            <person name="Roger A.J."/>
            <person name="Ruiz-Trillo I."/>
            <person name="Young S.K."/>
            <person name="Zeng Q."/>
            <person name="Gargeya S."/>
            <person name="Fitzgerald M."/>
            <person name="Haas B."/>
            <person name="Abouelleil A."/>
            <person name="Alvarado L."/>
            <person name="Arachchi H.M."/>
            <person name="Berlin A."/>
            <person name="Chapman S.B."/>
            <person name="Gearin G."/>
            <person name="Goldberg J."/>
            <person name="Griggs A."/>
            <person name="Gujja S."/>
            <person name="Hansen M."/>
            <person name="Heiman D."/>
            <person name="Howarth C."/>
            <person name="Larimer J."/>
            <person name="Lui A."/>
            <person name="MacDonald P.J.P."/>
            <person name="McCowen C."/>
            <person name="Montmayeur A."/>
            <person name="Murphy C."/>
            <person name="Neiman D."/>
            <person name="Pearson M."/>
            <person name="Priest M."/>
            <person name="Roberts A."/>
            <person name="Saif S."/>
            <person name="Shea T."/>
            <person name="Sisk P."/>
            <person name="Stolte C."/>
            <person name="Sykes S."/>
            <person name="Wortman J."/>
            <person name="Nusbaum C."/>
            <person name="Birren B."/>
        </authorList>
    </citation>
    <scope>NUCLEOTIDE SEQUENCE [LARGE SCALE GENOMIC DNA]</scope>
    <source>
        <strain evidence="11 12">ATCC 38327</strain>
    </source>
</reference>
<dbReference type="SMART" id="SM00487">
    <property type="entry name" value="DEXDc"/>
    <property type="match status" value="1"/>
</dbReference>
<dbReference type="Pfam" id="PF00271">
    <property type="entry name" value="Helicase_C"/>
    <property type="match status" value="1"/>
</dbReference>
<feature type="compositionally biased region" description="Low complexity" evidence="8">
    <location>
        <begin position="779"/>
        <end position="802"/>
    </location>
</feature>
<feature type="region of interest" description="Disordered" evidence="8">
    <location>
        <begin position="745"/>
        <end position="802"/>
    </location>
</feature>
<dbReference type="GO" id="GO:0005694">
    <property type="term" value="C:chromosome"/>
    <property type="evidence" value="ECO:0007669"/>
    <property type="project" value="TreeGrafter"/>
</dbReference>
<evidence type="ECO:0000256" key="7">
    <source>
        <dbReference type="ARBA" id="ARBA00034808"/>
    </source>
</evidence>
<dbReference type="PROSITE" id="PS51192">
    <property type="entry name" value="HELICASE_ATP_BIND_1"/>
    <property type="match status" value="1"/>
</dbReference>
<dbReference type="STRING" id="578462.A0A0L0SS61"/>
<dbReference type="AlphaFoldDB" id="A0A0L0SS61"/>
<dbReference type="Gene3D" id="3.40.50.300">
    <property type="entry name" value="P-loop containing nucleotide triphosphate hydrolases"/>
    <property type="match status" value="2"/>
</dbReference>
<keyword evidence="3" id="KW-0378">Hydrolase</keyword>
<organism evidence="11 12">
    <name type="scientific">Allomyces macrogynus (strain ATCC 38327)</name>
    <name type="common">Allomyces javanicus var. macrogynus</name>
    <dbReference type="NCBI Taxonomy" id="578462"/>
    <lineage>
        <taxon>Eukaryota</taxon>
        <taxon>Fungi</taxon>
        <taxon>Fungi incertae sedis</taxon>
        <taxon>Blastocladiomycota</taxon>
        <taxon>Blastocladiomycetes</taxon>
        <taxon>Blastocladiales</taxon>
        <taxon>Blastocladiaceae</taxon>
        <taxon>Allomyces</taxon>
    </lineage>
</organism>
<feature type="compositionally biased region" description="Basic and acidic residues" evidence="8">
    <location>
        <begin position="68"/>
        <end position="81"/>
    </location>
</feature>
<proteinExistence type="inferred from homology"/>
<dbReference type="GO" id="GO:0043138">
    <property type="term" value="F:3'-5' DNA helicase activity"/>
    <property type="evidence" value="ECO:0007669"/>
    <property type="project" value="UniProtKB-EC"/>
</dbReference>
<gene>
    <name evidence="11" type="ORF">AMAG_11024</name>
</gene>
<keyword evidence="4 11" id="KW-0347">Helicase</keyword>
<feature type="domain" description="Helicase ATP-binding" evidence="9">
    <location>
        <begin position="133"/>
        <end position="336"/>
    </location>
</feature>
<comment type="similarity">
    <text evidence="1">Belongs to the helicase family. RecQ subfamily.</text>
</comment>
<evidence type="ECO:0000256" key="2">
    <source>
        <dbReference type="ARBA" id="ARBA00022741"/>
    </source>
</evidence>
<evidence type="ECO:0000256" key="4">
    <source>
        <dbReference type="ARBA" id="ARBA00022806"/>
    </source>
</evidence>
<keyword evidence="5" id="KW-0067">ATP-binding</keyword>
<dbReference type="NCBIfam" id="TIGR00614">
    <property type="entry name" value="recQ_fam"/>
    <property type="match status" value="1"/>
</dbReference>
<dbReference type="EMBL" id="GG745347">
    <property type="protein sequence ID" value="KNE65388.1"/>
    <property type="molecule type" value="Genomic_DNA"/>
</dbReference>
<dbReference type="InterPro" id="IPR014001">
    <property type="entry name" value="Helicase_ATP-bd"/>
</dbReference>
<keyword evidence="12" id="KW-1185">Reference proteome</keyword>
<evidence type="ECO:0000256" key="8">
    <source>
        <dbReference type="SAM" id="MobiDB-lite"/>
    </source>
</evidence>
<dbReference type="SUPFAM" id="SSF52540">
    <property type="entry name" value="P-loop containing nucleoside triphosphate hydrolases"/>
    <property type="match status" value="1"/>
</dbReference>
<evidence type="ECO:0000256" key="5">
    <source>
        <dbReference type="ARBA" id="ARBA00022840"/>
    </source>
</evidence>
<evidence type="ECO:0000256" key="3">
    <source>
        <dbReference type="ARBA" id="ARBA00022801"/>
    </source>
</evidence>